<keyword evidence="2" id="KW-1133">Transmembrane helix</keyword>
<accession>A0A173SSG3</accession>
<dbReference type="AlphaFoldDB" id="A0A173SSG3"/>
<keyword evidence="2" id="KW-0472">Membrane</keyword>
<dbReference type="RefSeq" id="WP_055156631.1">
    <property type="nucleotide sequence ID" value="NZ_CYXR01000010.1"/>
</dbReference>
<dbReference type="EMBL" id="CYXR01000010">
    <property type="protein sequence ID" value="CUM93402.1"/>
    <property type="molecule type" value="Genomic_DNA"/>
</dbReference>
<reference evidence="3 4" key="1">
    <citation type="submission" date="2015-09" db="EMBL/GenBank/DDBJ databases">
        <authorList>
            <consortium name="Pathogen Informatics"/>
        </authorList>
    </citation>
    <scope>NUCLEOTIDE SEQUENCE [LARGE SCALE GENOMIC DNA]</scope>
    <source>
        <strain evidence="3 4">2789STDY5834962</strain>
    </source>
</reference>
<gene>
    <name evidence="3" type="ORF">ERS852574_01664</name>
</gene>
<evidence type="ECO:0000256" key="2">
    <source>
        <dbReference type="SAM" id="Phobius"/>
    </source>
</evidence>
<protein>
    <submittedName>
        <fullName evidence="3">Uncharacterized protein</fullName>
    </submittedName>
</protein>
<keyword evidence="2" id="KW-0812">Transmembrane</keyword>
<evidence type="ECO:0000313" key="4">
    <source>
        <dbReference type="Proteomes" id="UP000095727"/>
    </source>
</evidence>
<feature type="compositionally biased region" description="Basic and acidic residues" evidence="1">
    <location>
        <begin position="80"/>
        <end position="103"/>
    </location>
</feature>
<evidence type="ECO:0000256" key="1">
    <source>
        <dbReference type="SAM" id="MobiDB-lite"/>
    </source>
</evidence>
<sequence length="103" mass="11722">MIGAIVFFVLLFGYFGIVKGESDSLKVFLAIIGIVAVVWLIGSFSNDNNGMTDADYEKIRIYEENHKDDWKGYNGTRRNSMAEDEKLRSDGIDADEYRTQHGY</sequence>
<name>A0A173SSG3_9FIRM</name>
<organism evidence="3 4">
    <name type="scientific">Coprococcus comes</name>
    <dbReference type="NCBI Taxonomy" id="410072"/>
    <lineage>
        <taxon>Bacteria</taxon>
        <taxon>Bacillati</taxon>
        <taxon>Bacillota</taxon>
        <taxon>Clostridia</taxon>
        <taxon>Lachnospirales</taxon>
        <taxon>Lachnospiraceae</taxon>
        <taxon>Coprococcus</taxon>
    </lineage>
</organism>
<proteinExistence type="predicted"/>
<feature type="transmembrane region" description="Helical" evidence="2">
    <location>
        <begin position="25"/>
        <end position="42"/>
    </location>
</feature>
<feature type="region of interest" description="Disordered" evidence="1">
    <location>
        <begin position="73"/>
        <end position="103"/>
    </location>
</feature>
<dbReference type="Proteomes" id="UP000095727">
    <property type="component" value="Unassembled WGS sequence"/>
</dbReference>
<evidence type="ECO:0000313" key="3">
    <source>
        <dbReference type="EMBL" id="CUM93402.1"/>
    </source>
</evidence>